<keyword evidence="2" id="KW-1185">Reference proteome</keyword>
<dbReference type="InterPro" id="IPR021791">
    <property type="entry name" value="Phage_TAC_11"/>
</dbReference>
<sequence>MANAKRGEIDALLDGKVYTLCLTLGALAELESGFGAQDLVALAERFEANRLSARDILRIIGCGLRGAGHALTDDQVSLMKASDGLAGYVRIAADLLAATFGDAPEPPPANPRTPQDAR</sequence>
<proteinExistence type="predicted"/>
<name>A0ABN6VCF2_9HYPH</name>
<reference evidence="1 2" key="1">
    <citation type="journal article" date="2023" name="Int. J. Syst. Evol. Microbiol.">
        <title>Methylocystis iwaonis sp. nov., a type II methane-oxidizing bacterium from surface soil of a rice paddy field in Japan, and emended description of the genus Methylocystis (ex Whittenbury et al. 1970) Bowman et al. 1993.</title>
        <authorList>
            <person name="Kaise H."/>
            <person name="Sawadogo J.B."/>
            <person name="Alam M.S."/>
            <person name="Ueno C."/>
            <person name="Dianou D."/>
            <person name="Shinjo R."/>
            <person name="Asakawa S."/>
        </authorList>
    </citation>
    <scope>NUCLEOTIDE SEQUENCE [LARGE SCALE GENOMIC DNA]</scope>
    <source>
        <strain evidence="1 2">SS37A-Re</strain>
    </source>
</reference>
<evidence type="ECO:0000313" key="1">
    <source>
        <dbReference type="EMBL" id="BDV33345.1"/>
    </source>
</evidence>
<gene>
    <name evidence="1" type="ORF">SS37A_08740</name>
</gene>
<dbReference type="Proteomes" id="UP001317629">
    <property type="component" value="Chromosome"/>
</dbReference>
<organism evidence="1 2">
    <name type="scientific">Methylocystis iwaonis</name>
    <dbReference type="NCBI Taxonomy" id="2885079"/>
    <lineage>
        <taxon>Bacteria</taxon>
        <taxon>Pseudomonadati</taxon>
        <taxon>Pseudomonadota</taxon>
        <taxon>Alphaproteobacteria</taxon>
        <taxon>Hyphomicrobiales</taxon>
        <taxon>Methylocystaceae</taxon>
        <taxon>Methylocystis</taxon>
    </lineage>
</organism>
<evidence type="ECO:0008006" key="3">
    <source>
        <dbReference type="Google" id="ProtNLM"/>
    </source>
</evidence>
<dbReference type="RefSeq" id="WP_281930737.1">
    <property type="nucleotide sequence ID" value="NZ_AP027142.1"/>
</dbReference>
<accession>A0ABN6VCF2</accession>
<protein>
    <recommendedName>
        <fullName evidence="3">Gene transfer agent family protein</fullName>
    </recommendedName>
</protein>
<dbReference type="EMBL" id="AP027142">
    <property type="protein sequence ID" value="BDV33345.1"/>
    <property type="molecule type" value="Genomic_DNA"/>
</dbReference>
<dbReference type="Pfam" id="PF11836">
    <property type="entry name" value="Phage_TAC_11"/>
    <property type="match status" value="1"/>
</dbReference>
<evidence type="ECO:0000313" key="2">
    <source>
        <dbReference type="Proteomes" id="UP001317629"/>
    </source>
</evidence>